<dbReference type="Pfam" id="PF15719">
    <property type="entry name" value="Rmp24-like"/>
    <property type="match status" value="1"/>
</dbReference>
<sequence length="212" mass="24173">MEKAVLSKTQVFLMNASLYYKDTCPEQARFLMQKQQINSPVLPDSVLCPFCFQWRRPGEYRVRLRPKRRPSAQIRKLLRREQARKRLGSQEFKLLQRFRRASSVLMATCHTCNRTSRQIGMNRDFLGALPKHTPVSMSKCRTPQSANKVTPKPNVHDKTPSRTPVGRPSDCTSASKSGSGKKTAFSRLKKLLMLDSSQKSKKGGLKDFLTSL</sequence>
<dbReference type="AlphaFoldDB" id="A0A8T0AIT0"/>
<evidence type="ECO:0000313" key="3">
    <source>
        <dbReference type="EMBL" id="KAF7691339.1"/>
    </source>
</evidence>
<proteinExistence type="inferred from homology"/>
<dbReference type="Proteomes" id="UP000606274">
    <property type="component" value="Unassembled WGS sequence"/>
</dbReference>
<dbReference type="PANTHER" id="PTHR31402:SF2">
    <property type="entry name" value="UPF0711 PROTEIN C18ORF21"/>
    <property type="match status" value="1"/>
</dbReference>
<feature type="region of interest" description="Disordered" evidence="2">
    <location>
        <begin position="133"/>
        <end position="183"/>
    </location>
</feature>
<comment type="caution">
    <text evidence="3">The sequence shown here is derived from an EMBL/GenBank/DDBJ whole genome shotgun (WGS) entry which is preliminary data.</text>
</comment>
<evidence type="ECO:0000313" key="4">
    <source>
        <dbReference type="Proteomes" id="UP000606274"/>
    </source>
</evidence>
<evidence type="ECO:0000256" key="1">
    <source>
        <dbReference type="ARBA" id="ARBA00006160"/>
    </source>
</evidence>
<keyword evidence="4" id="KW-1185">Reference proteome</keyword>
<dbReference type="InterPro" id="IPR029779">
    <property type="entry name" value="Rmp24-like"/>
</dbReference>
<organism evidence="3 4">
    <name type="scientific">Silurus meridionalis</name>
    <name type="common">Southern catfish</name>
    <name type="synonym">Silurus soldatovi meridionalis</name>
    <dbReference type="NCBI Taxonomy" id="175797"/>
    <lineage>
        <taxon>Eukaryota</taxon>
        <taxon>Metazoa</taxon>
        <taxon>Chordata</taxon>
        <taxon>Craniata</taxon>
        <taxon>Vertebrata</taxon>
        <taxon>Euteleostomi</taxon>
        <taxon>Actinopterygii</taxon>
        <taxon>Neopterygii</taxon>
        <taxon>Teleostei</taxon>
        <taxon>Ostariophysi</taxon>
        <taxon>Siluriformes</taxon>
        <taxon>Siluridae</taxon>
        <taxon>Silurus</taxon>
    </lineage>
</organism>
<evidence type="ECO:0000256" key="2">
    <source>
        <dbReference type="SAM" id="MobiDB-lite"/>
    </source>
</evidence>
<protein>
    <submittedName>
        <fullName evidence="3">Uncharacterized protein</fullName>
    </submittedName>
</protein>
<gene>
    <name evidence="3" type="ORF">HF521_011636</name>
</gene>
<accession>A0A8T0AIT0</accession>
<name>A0A8T0AIT0_SILME</name>
<dbReference type="OrthoDB" id="10049098at2759"/>
<reference evidence="3" key="1">
    <citation type="submission" date="2020-08" db="EMBL/GenBank/DDBJ databases">
        <title>Chromosome-level assembly of Southern catfish (Silurus meridionalis) provides insights into visual adaptation to the nocturnal and benthic lifestyles.</title>
        <authorList>
            <person name="Zhang Y."/>
            <person name="Wang D."/>
            <person name="Peng Z."/>
        </authorList>
    </citation>
    <scope>NUCLEOTIDE SEQUENCE</scope>
    <source>
        <strain evidence="3">SWU-2019-XX</strain>
        <tissue evidence="3">Muscle</tissue>
    </source>
</reference>
<feature type="compositionally biased region" description="Polar residues" evidence="2">
    <location>
        <begin position="135"/>
        <end position="148"/>
    </location>
</feature>
<feature type="compositionally biased region" description="Low complexity" evidence="2">
    <location>
        <begin position="172"/>
        <end position="183"/>
    </location>
</feature>
<comment type="similarity">
    <text evidence="1">Belongs to the UPF0711 family.</text>
</comment>
<dbReference type="EMBL" id="JABFDY010000022">
    <property type="protein sequence ID" value="KAF7691339.1"/>
    <property type="molecule type" value="Genomic_DNA"/>
</dbReference>
<dbReference type="PANTHER" id="PTHR31402">
    <property type="entry name" value="UPF0711 PROTEIN C18ORF21"/>
    <property type="match status" value="1"/>
</dbReference>